<evidence type="ECO:0000256" key="9">
    <source>
        <dbReference type="ARBA" id="ARBA00022741"/>
    </source>
</evidence>
<keyword evidence="14" id="KW-0539">Nucleus</keyword>
<dbReference type="FunFam" id="1.10.10.10:FF:000158">
    <property type="entry name" value="La ribonucleoprotein domain family member 7"/>
    <property type="match status" value="1"/>
</dbReference>
<protein>
    <recommendedName>
        <fullName evidence="6">inositol-1,3,4-trisphosphate 5/6-kinase</fullName>
        <ecNumber evidence="6">2.7.1.159</ecNumber>
    </recommendedName>
</protein>
<organism evidence="19 20">
    <name type="scientific">Turnera subulata</name>
    <dbReference type="NCBI Taxonomy" id="218843"/>
    <lineage>
        <taxon>Eukaryota</taxon>
        <taxon>Viridiplantae</taxon>
        <taxon>Streptophyta</taxon>
        <taxon>Embryophyta</taxon>
        <taxon>Tracheophyta</taxon>
        <taxon>Spermatophyta</taxon>
        <taxon>Magnoliopsida</taxon>
        <taxon>eudicotyledons</taxon>
        <taxon>Gunneridae</taxon>
        <taxon>Pentapetalae</taxon>
        <taxon>rosids</taxon>
        <taxon>fabids</taxon>
        <taxon>Malpighiales</taxon>
        <taxon>Passifloraceae</taxon>
        <taxon>Turnera</taxon>
    </lineage>
</organism>
<dbReference type="InterPro" id="IPR034878">
    <property type="entry name" value="La-rel_plant_RRM"/>
</dbReference>
<dbReference type="PROSITE" id="PS50102">
    <property type="entry name" value="RRM"/>
    <property type="match status" value="1"/>
</dbReference>
<dbReference type="GO" id="GO:0003723">
    <property type="term" value="F:RNA binding"/>
    <property type="evidence" value="ECO:0007669"/>
    <property type="project" value="UniProtKB-UniRule"/>
</dbReference>
<evidence type="ECO:0000256" key="10">
    <source>
        <dbReference type="ARBA" id="ARBA00022777"/>
    </source>
</evidence>
<keyword evidence="8" id="KW-0479">Metal-binding</keyword>
<dbReference type="SUPFAM" id="SSF54928">
    <property type="entry name" value="RNA-binding domain, RBD"/>
    <property type="match status" value="1"/>
</dbReference>
<accession>A0A9Q0FNG3</accession>
<feature type="region of interest" description="Disordered" evidence="16">
    <location>
        <begin position="504"/>
        <end position="524"/>
    </location>
</feature>
<keyword evidence="13 15" id="KW-0694">RNA-binding</keyword>
<evidence type="ECO:0000256" key="6">
    <source>
        <dbReference type="ARBA" id="ARBA00012017"/>
    </source>
</evidence>
<feature type="compositionally biased region" description="Low complexity" evidence="16">
    <location>
        <begin position="539"/>
        <end position="562"/>
    </location>
</feature>
<evidence type="ECO:0000256" key="15">
    <source>
        <dbReference type="PROSITE-ProRule" id="PRU00332"/>
    </source>
</evidence>
<dbReference type="InterPro" id="IPR000504">
    <property type="entry name" value="RRM_dom"/>
</dbReference>
<dbReference type="Gene3D" id="3.40.50.11370">
    <property type="match status" value="1"/>
</dbReference>
<feature type="region of interest" description="Disordered" evidence="16">
    <location>
        <begin position="537"/>
        <end position="564"/>
    </location>
</feature>
<dbReference type="AlphaFoldDB" id="A0A9Q0FNG3"/>
<keyword evidence="10" id="KW-0418">Kinase</keyword>
<dbReference type="GO" id="GO:0047325">
    <property type="term" value="F:inositol-3,4,5,6-tetrakisphosphate 1-kinase activity"/>
    <property type="evidence" value="ECO:0007669"/>
    <property type="project" value="InterPro"/>
</dbReference>
<dbReference type="InterPro" id="IPR036390">
    <property type="entry name" value="WH_DNA-bd_sf"/>
</dbReference>
<keyword evidence="20" id="KW-1185">Reference proteome</keyword>
<evidence type="ECO:0000256" key="8">
    <source>
        <dbReference type="ARBA" id="ARBA00022723"/>
    </source>
</evidence>
<dbReference type="EC" id="2.7.1.159" evidence="6"/>
<feature type="domain" description="RRM" evidence="17">
    <location>
        <begin position="840"/>
        <end position="937"/>
    </location>
</feature>
<comment type="subcellular location">
    <subcellularLocation>
        <location evidence="3">Nucleus</location>
    </subcellularLocation>
</comment>
<feature type="region of interest" description="Disordered" evidence="16">
    <location>
        <begin position="625"/>
        <end position="742"/>
    </location>
</feature>
<dbReference type="Gene3D" id="1.10.10.10">
    <property type="entry name" value="Winged helix-like DNA-binding domain superfamily/Winged helix DNA-binding domain"/>
    <property type="match status" value="1"/>
</dbReference>
<feature type="compositionally biased region" description="Basic residues" evidence="16">
    <location>
        <begin position="653"/>
        <end position="668"/>
    </location>
</feature>
<evidence type="ECO:0000313" key="19">
    <source>
        <dbReference type="EMBL" id="KAJ4833632.1"/>
    </source>
</evidence>
<evidence type="ECO:0000259" key="18">
    <source>
        <dbReference type="PROSITE" id="PS50961"/>
    </source>
</evidence>
<evidence type="ECO:0000256" key="3">
    <source>
        <dbReference type="ARBA" id="ARBA00004123"/>
    </source>
</evidence>
<keyword evidence="7" id="KW-0808">Transferase</keyword>
<dbReference type="InterPro" id="IPR002344">
    <property type="entry name" value="Lupus_La"/>
</dbReference>
<reference evidence="19" key="1">
    <citation type="submission" date="2022-02" db="EMBL/GenBank/DDBJ databases">
        <authorList>
            <person name="Henning P.M."/>
            <person name="McCubbin A.G."/>
            <person name="Shore J.S."/>
        </authorList>
    </citation>
    <scope>NUCLEOTIDE SEQUENCE</scope>
    <source>
        <strain evidence="19">F60SS</strain>
        <tissue evidence="19">Leaves</tissue>
    </source>
</reference>
<dbReference type="GO" id="GO:1990904">
    <property type="term" value="C:ribonucleoprotein complex"/>
    <property type="evidence" value="ECO:0007669"/>
    <property type="project" value="InterPro"/>
</dbReference>
<dbReference type="InterPro" id="IPR008656">
    <property type="entry name" value="Inositol_tetrakis-P_1-kinase"/>
</dbReference>
<evidence type="ECO:0000313" key="20">
    <source>
        <dbReference type="Proteomes" id="UP001141552"/>
    </source>
</evidence>
<dbReference type="Pfam" id="PF05770">
    <property type="entry name" value="Ins134_P3_kin"/>
    <property type="match status" value="1"/>
</dbReference>
<dbReference type="InterPro" id="IPR006630">
    <property type="entry name" value="La_HTH"/>
</dbReference>
<dbReference type="PRINTS" id="PR00302">
    <property type="entry name" value="LUPUSLA"/>
</dbReference>
<keyword evidence="12" id="KW-0460">Magnesium</keyword>
<feature type="compositionally biased region" description="Low complexity" evidence="16">
    <location>
        <begin position="580"/>
        <end position="589"/>
    </location>
</feature>
<dbReference type="GO" id="GO:0052726">
    <property type="term" value="F:inositol-1,3,4-trisphosphate 5-kinase activity"/>
    <property type="evidence" value="ECO:0007669"/>
    <property type="project" value="InterPro"/>
</dbReference>
<comment type="caution">
    <text evidence="19">The sequence shown here is derived from an EMBL/GenBank/DDBJ whole genome shotgun (WGS) entry which is preliminary data.</text>
</comment>
<keyword evidence="11" id="KW-0067">ATP-binding</keyword>
<feature type="compositionally biased region" description="Basic residues" evidence="16">
    <location>
        <begin position="702"/>
        <end position="718"/>
    </location>
</feature>
<dbReference type="GO" id="GO:0032957">
    <property type="term" value="P:inositol trisphosphate metabolic process"/>
    <property type="evidence" value="ECO:0007669"/>
    <property type="project" value="InterPro"/>
</dbReference>
<dbReference type="GO" id="GO:0005737">
    <property type="term" value="C:cytoplasm"/>
    <property type="evidence" value="ECO:0007669"/>
    <property type="project" value="TreeGrafter"/>
</dbReference>
<dbReference type="GO" id="GO:0000287">
    <property type="term" value="F:magnesium ion binding"/>
    <property type="evidence" value="ECO:0007669"/>
    <property type="project" value="InterPro"/>
</dbReference>
<dbReference type="SUPFAM" id="SSF46785">
    <property type="entry name" value="Winged helix' DNA-binding domain"/>
    <property type="match status" value="1"/>
</dbReference>
<evidence type="ECO:0000256" key="4">
    <source>
        <dbReference type="ARBA" id="ARBA00009601"/>
    </source>
</evidence>
<sequence length="1070" mass="117786">MSVGGVILESSVLLAAAAEEDGQTLSFHPSAQSLLRTLRHSNLRLLTLLESLAMQYSCDCFLLDTSSSSVDASALNRITQAWSSTEGGTPRVLFLAASNNITPNILDQLSNLGWLLVLMGVQVAAASHNPNVLHIGALQELLFTIASSNKKASGGNLLTVGYVMKPSREDDFAKRGAFPVYPTPNGLMFLPLKFELPLLSQLQKVDILLHKATDEIISVELNGSSESSNRITYTAGMQELKSYMEHHSDVFAIDSIDKIYPMLDRLKIQQILLGLEDLNKGGNRIVRGPHFLQVTDFNAPDLGQKLSEAGLSLPSIVKPQVACGVADAHSMAIVFRVEDFKDLSVPVPAVIQEYVDHSCTLFKIYVLGGKVFYAVKRSTPNANILIKLSEGNGLRPLLFDSLKSLPTATGTDGDPFQSGSDNFDLGLVTVAANWLARKLELTIQEGSRDHVIVDVNYLPSFKEVPDDVAIPAFWDAIKQKDSLTTENKRQAGWLNMRRHMKIYKQQGQHGPRDVTKPQEKPYKIDIERMDKVVVEEESSAAAAAAPDSVDQKSQSSSDPSLSRNVSFSKLNARAPEFVPTRPQQATPAAAAPPPPPPPPRLAVIPPPPPPGAMMPLYPPPPFHHVPHHHPIHGHVIPVPHPHHHPQQQYVPARNHHHHHHHNNHHHHSNSNSNSNNNHHHRHHGQNSSQHYVPVQHQGNNHGNHHHHSHGHGHHHPPPKKTVAEDDVDDLTPSDPSPKTDSAALQDEAANKLLNQVEYYFSDINLATTDHLIRFINKDPQGYVPISVVASFKKIKAAINSNSQLATILRNSSKLEVSEDGKRVRRLHPLTESDVEELQSRVVVAENLPEDHCHQNLMKIFSAIGSVKTIRTCPPQTTAGGTVSASRSAKTDGMHFSNKLHAFVEYESVEMAEKAVAELNNEGNWRSGLRVRLMLKRTLKPNQPRGKKGHDGQAHSDEDEVSTSEQLPNEKQMEEHPQQHDVHSHEHSAEDHGNDKEGAQRKGRNKGRGKGRGRAQYHHNNRGNHVGTPPSNNPVIGEQPMVARQPPGPRMPDGTRGFAMGRGKPVAVSNA</sequence>
<dbReference type="PANTHER" id="PTHR14217:SF1">
    <property type="entry name" value="INOSITOL-TETRAKISPHOSPHATE 1-KINASE"/>
    <property type="match status" value="1"/>
</dbReference>
<name>A0A9Q0FNG3_9ROSI</name>
<dbReference type="GO" id="GO:0005634">
    <property type="term" value="C:nucleus"/>
    <property type="evidence" value="ECO:0007669"/>
    <property type="project" value="UniProtKB-SubCell"/>
</dbReference>
<evidence type="ECO:0000259" key="17">
    <source>
        <dbReference type="PROSITE" id="PS50102"/>
    </source>
</evidence>
<dbReference type="Pfam" id="PF05383">
    <property type="entry name" value="La"/>
    <property type="match status" value="1"/>
</dbReference>
<dbReference type="InterPro" id="IPR036388">
    <property type="entry name" value="WH-like_DNA-bd_sf"/>
</dbReference>
<dbReference type="InterPro" id="IPR012677">
    <property type="entry name" value="Nucleotide-bd_a/b_plait_sf"/>
</dbReference>
<dbReference type="InterPro" id="IPR040464">
    <property type="entry name" value="InsP(3)kin_ATP-grasp"/>
</dbReference>
<feature type="compositionally biased region" description="Basic and acidic residues" evidence="16">
    <location>
        <begin position="970"/>
        <end position="999"/>
    </location>
</feature>
<dbReference type="PANTHER" id="PTHR14217">
    <property type="entry name" value="INOSITOL-TETRAKISPHOSPHATE 1-KINASE"/>
    <property type="match status" value="1"/>
</dbReference>
<dbReference type="Proteomes" id="UP001141552">
    <property type="component" value="Unassembled WGS sequence"/>
</dbReference>
<proteinExistence type="inferred from homology"/>
<evidence type="ECO:0000256" key="2">
    <source>
        <dbReference type="ARBA" id="ARBA00002339"/>
    </source>
</evidence>
<feature type="domain" description="HTH La-type RNA-binding" evidence="18">
    <location>
        <begin position="742"/>
        <end position="833"/>
    </location>
</feature>
<comment type="cofactor">
    <cofactor evidence="1">
        <name>Mg(2+)</name>
        <dbReference type="ChEBI" id="CHEBI:18420"/>
    </cofactor>
</comment>
<dbReference type="GO" id="GO:0006396">
    <property type="term" value="P:RNA processing"/>
    <property type="evidence" value="ECO:0007669"/>
    <property type="project" value="InterPro"/>
</dbReference>
<dbReference type="GO" id="GO:0052725">
    <property type="term" value="F:inositol-1,3,4-trisphosphate 6-kinase activity"/>
    <property type="evidence" value="ECO:0007669"/>
    <property type="project" value="InterPro"/>
</dbReference>
<comment type="similarity">
    <text evidence="4">Belongs to the ITPK1 family.</text>
</comment>
<feature type="region of interest" description="Disordered" evidence="16">
    <location>
        <begin position="937"/>
        <end position="1070"/>
    </location>
</feature>
<feature type="compositionally biased region" description="Basic and acidic residues" evidence="16">
    <location>
        <begin position="510"/>
        <end position="524"/>
    </location>
</feature>
<gene>
    <name evidence="19" type="ORF">Tsubulata_001249</name>
</gene>
<dbReference type="EMBL" id="JAKUCV010004898">
    <property type="protein sequence ID" value="KAJ4833632.1"/>
    <property type="molecule type" value="Genomic_DNA"/>
</dbReference>
<evidence type="ECO:0000256" key="7">
    <source>
        <dbReference type="ARBA" id="ARBA00022679"/>
    </source>
</evidence>
<evidence type="ECO:0000256" key="5">
    <source>
        <dbReference type="ARBA" id="ARBA00011245"/>
    </source>
</evidence>
<dbReference type="SMART" id="SM00715">
    <property type="entry name" value="LA"/>
    <property type="match status" value="1"/>
</dbReference>
<feature type="region of interest" description="Disordered" evidence="16">
    <location>
        <begin position="580"/>
        <end position="607"/>
    </location>
</feature>
<dbReference type="GO" id="GO:0005524">
    <property type="term" value="F:ATP binding"/>
    <property type="evidence" value="ECO:0007669"/>
    <property type="project" value="UniProtKB-KW"/>
</dbReference>
<comment type="function">
    <text evidence="2">Transcriptional regulator.</text>
</comment>
<feature type="compositionally biased region" description="Pro residues" evidence="16">
    <location>
        <begin position="590"/>
        <end position="607"/>
    </location>
</feature>
<evidence type="ECO:0000256" key="13">
    <source>
        <dbReference type="ARBA" id="ARBA00022884"/>
    </source>
</evidence>
<reference evidence="19" key="2">
    <citation type="journal article" date="2023" name="Plants (Basel)">
        <title>Annotation of the Turnera subulata (Passifloraceae) Draft Genome Reveals the S-Locus Evolved after the Divergence of Turneroideae from Passifloroideae in a Stepwise Manner.</title>
        <authorList>
            <person name="Henning P.M."/>
            <person name="Roalson E.H."/>
            <person name="Mir W."/>
            <person name="McCubbin A.G."/>
            <person name="Shore J.S."/>
        </authorList>
    </citation>
    <scope>NUCLEOTIDE SEQUENCE</scope>
    <source>
        <strain evidence="19">F60SS</strain>
    </source>
</reference>
<feature type="compositionally biased region" description="Low complexity" evidence="16">
    <location>
        <begin position="685"/>
        <end position="701"/>
    </location>
</feature>
<dbReference type="PROSITE" id="PS50961">
    <property type="entry name" value="HTH_LA"/>
    <property type="match status" value="1"/>
</dbReference>
<evidence type="ECO:0000256" key="12">
    <source>
        <dbReference type="ARBA" id="ARBA00022842"/>
    </source>
</evidence>
<comment type="subunit">
    <text evidence="5">Monomer.</text>
</comment>
<feature type="compositionally biased region" description="Basic residues" evidence="16">
    <location>
        <begin position="1000"/>
        <end position="1021"/>
    </location>
</feature>
<dbReference type="InterPro" id="IPR035979">
    <property type="entry name" value="RBD_domain_sf"/>
</dbReference>
<dbReference type="Gene3D" id="3.30.70.330">
    <property type="match status" value="1"/>
</dbReference>
<dbReference type="Gene3D" id="3.30.1490.220">
    <property type="match status" value="1"/>
</dbReference>
<evidence type="ECO:0000256" key="1">
    <source>
        <dbReference type="ARBA" id="ARBA00001946"/>
    </source>
</evidence>
<keyword evidence="9" id="KW-0547">Nucleotide-binding</keyword>
<evidence type="ECO:0000256" key="16">
    <source>
        <dbReference type="SAM" id="MobiDB-lite"/>
    </source>
</evidence>
<evidence type="ECO:0000256" key="11">
    <source>
        <dbReference type="ARBA" id="ARBA00022840"/>
    </source>
</evidence>
<dbReference type="CDD" id="cd12288">
    <property type="entry name" value="RRM_La_like_plant"/>
    <property type="match status" value="1"/>
</dbReference>
<dbReference type="OrthoDB" id="25308at2759"/>
<evidence type="ECO:0000256" key="14">
    <source>
        <dbReference type="ARBA" id="ARBA00023242"/>
    </source>
</evidence>